<keyword evidence="9" id="KW-0811">Translocation</keyword>
<organism evidence="13 14">
    <name type="scientific">Popillia japonica</name>
    <name type="common">Japanese beetle</name>
    <dbReference type="NCBI Taxonomy" id="7064"/>
    <lineage>
        <taxon>Eukaryota</taxon>
        <taxon>Metazoa</taxon>
        <taxon>Ecdysozoa</taxon>
        <taxon>Arthropoda</taxon>
        <taxon>Hexapoda</taxon>
        <taxon>Insecta</taxon>
        <taxon>Pterygota</taxon>
        <taxon>Neoptera</taxon>
        <taxon>Endopterygota</taxon>
        <taxon>Coleoptera</taxon>
        <taxon>Polyphaga</taxon>
        <taxon>Scarabaeiformia</taxon>
        <taxon>Scarabaeidae</taxon>
        <taxon>Rutelinae</taxon>
        <taxon>Popillia</taxon>
    </lineage>
</organism>
<evidence type="ECO:0000256" key="8">
    <source>
        <dbReference type="ARBA" id="ARBA00022989"/>
    </source>
</evidence>
<evidence type="ECO:0000256" key="10">
    <source>
        <dbReference type="ARBA" id="ARBA00023136"/>
    </source>
</evidence>
<feature type="transmembrane region" description="Helical" evidence="12">
    <location>
        <begin position="239"/>
        <end position="272"/>
    </location>
</feature>
<feature type="compositionally biased region" description="Basic and acidic residues" evidence="11">
    <location>
        <begin position="325"/>
        <end position="342"/>
    </location>
</feature>
<evidence type="ECO:0000256" key="11">
    <source>
        <dbReference type="SAM" id="MobiDB-lite"/>
    </source>
</evidence>
<evidence type="ECO:0000313" key="14">
    <source>
        <dbReference type="Proteomes" id="UP001458880"/>
    </source>
</evidence>
<keyword evidence="14" id="KW-1185">Reference proteome</keyword>
<evidence type="ECO:0000256" key="6">
    <source>
        <dbReference type="ARBA" id="ARBA00022824"/>
    </source>
</evidence>
<keyword evidence="8 12" id="KW-1133">Transmembrane helix</keyword>
<name>A0AAW1LVZ6_POPJA</name>
<sequence length="388" mass="44851">MAEKKKGKRRKDDYVAPGEELAKPTKDEYNVGKWLRKNVPIKKTKFLNHNVEYFTGSRAVDSLLESQFAQGNDAIFKSRTDVIHFLHTMLEHKFFHRARKVPMLEHKFFHRARKVPVSEQELKSKRKDKKPSEDEKKKDDKKDKKEKEKGTDAESSVVEGKSEVANEKEKRKRKNEKEKRKRKVRLEMHPDQQFVDSLDAYVSNWNDPIPFYYWIFGAFLVLGAIGICLFPLWPPSVRLGVYYLSVAAAGFLVFIIFLVVLRLIIFCAVWMFTLGRHHIWILPNLTEDVGFFASFWPLYQYEYKGPDTVGEDDSKKDKKKRKKLKEKDSDAEDSKNGDKTDGVSESETTVRHRNVSKQNVEDDRQNDGSGSSGGKTTAAAVRASLLLL</sequence>
<evidence type="ECO:0000256" key="5">
    <source>
        <dbReference type="ARBA" id="ARBA00022692"/>
    </source>
</evidence>
<evidence type="ECO:0000256" key="1">
    <source>
        <dbReference type="ARBA" id="ARBA00004477"/>
    </source>
</evidence>
<protein>
    <recommendedName>
        <fullName evidence="3">Translocation protein SEC62</fullName>
    </recommendedName>
</protein>
<keyword evidence="4" id="KW-0813">Transport</keyword>
<comment type="similarity">
    <text evidence="2">Belongs to the SEC62 family.</text>
</comment>
<feature type="compositionally biased region" description="Basic residues" evidence="11">
    <location>
        <begin position="170"/>
        <end position="183"/>
    </location>
</feature>
<evidence type="ECO:0000313" key="13">
    <source>
        <dbReference type="EMBL" id="KAK9739388.1"/>
    </source>
</evidence>
<evidence type="ECO:0000256" key="9">
    <source>
        <dbReference type="ARBA" id="ARBA00023010"/>
    </source>
</evidence>
<evidence type="ECO:0000256" key="4">
    <source>
        <dbReference type="ARBA" id="ARBA00022448"/>
    </source>
</evidence>
<dbReference type="PANTHER" id="PTHR12443">
    <property type="entry name" value="TRANSLOCATION PROTEIN SEC62"/>
    <property type="match status" value="1"/>
</dbReference>
<proteinExistence type="inferred from homology"/>
<comment type="subcellular location">
    <subcellularLocation>
        <location evidence="1">Endoplasmic reticulum membrane</location>
        <topology evidence="1">Multi-pass membrane protein</topology>
    </subcellularLocation>
</comment>
<reference evidence="13 14" key="1">
    <citation type="journal article" date="2024" name="BMC Genomics">
        <title>De novo assembly and annotation of Popillia japonica's genome with initial clues to its potential as an invasive pest.</title>
        <authorList>
            <person name="Cucini C."/>
            <person name="Boschi S."/>
            <person name="Funari R."/>
            <person name="Cardaioli E."/>
            <person name="Iannotti N."/>
            <person name="Marturano G."/>
            <person name="Paoli F."/>
            <person name="Bruttini M."/>
            <person name="Carapelli A."/>
            <person name="Frati F."/>
            <person name="Nardi F."/>
        </authorList>
    </citation>
    <scope>NUCLEOTIDE SEQUENCE [LARGE SCALE GENOMIC DNA]</scope>
    <source>
        <strain evidence="13">DMR45628</strain>
    </source>
</reference>
<keyword evidence="10 12" id="KW-0472">Membrane</keyword>
<feature type="region of interest" description="Disordered" evidence="11">
    <location>
        <begin position="308"/>
        <end position="378"/>
    </location>
</feature>
<comment type="caution">
    <text evidence="13">The sequence shown here is derived from an EMBL/GenBank/DDBJ whole genome shotgun (WGS) entry which is preliminary data.</text>
</comment>
<dbReference type="Proteomes" id="UP001458880">
    <property type="component" value="Unassembled WGS sequence"/>
</dbReference>
<evidence type="ECO:0000256" key="2">
    <source>
        <dbReference type="ARBA" id="ARBA00010604"/>
    </source>
</evidence>
<dbReference type="Pfam" id="PF03839">
    <property type="entry name" value="Sec62"/>
    <property type="match status" value="1"/>
</dbReference>
<feature type="transmembrane region" description="Helical" evidence="12">
    <location>
        <begin position="211"/>
        <end position="233"/>
    </location>
</feature>
<accession>A0AAW1LVZ6</accession>
<dbReference type="PANTHER" id="PTHR12443:SF9">
    <property type="entry name" value="TRANSLOCATION PROTEIN SEC62"/>
    <property type="match status" value="1"/>
</dbReference>
<feature type="compositionally biased region" description="Basic and acidic residues" evidence="11">
    <location>
        <begin position="160"/>
        <end position="169"/>
    </location>
</feature>
<keyword evidence="5 12" id="KW-0812">Transmembrane</keyword>
<keyword evidence="6" id="KW-0256">Endoplasmic reticulum</keyword>
<dbReference type="AlphaFoldDB" id="A0AAW1LVZ6"/>
<feature type="compositionally biased region" description="Basic and acidic residues" evidence="11">
    <location>
        <begin position="130"/>
        <end position="152"/>
    </location>
</feature>
<dbReference type="GO" id="GO:0005789">
    <property type="term" value="C:endoplasmic reticulum membrane"/>
    <property type="evidence" value="ECO:0007669"/>
    <property type="project" value="UniProtKB-SubCell"/>
</dbReference>
<evidence type="ECO:0000256" key="12">
    <source>
        <dbReference type="SAM" id="Phobius"/>
    </source>
</evidence>
<keyword evidence="7" id="KW-0653">Protein transport</keyword>
<gene>
    <name evidence="13" type="ORF">QE152_g9136</name>
</gene>
<evidence type="ECO:0000256" key="7">
    <source>
        <dbReference type="ARBA" id="ARBA00022927"/>
    </source>
</evidence>
<dbReference type="EMBL" id="JASPKY010000076">
    <property type="protein sequence ID" value="KAK9739388.1"/>
    <property type="molecule type" value="Genomic_DNA"/>
</dbReference>
<feature type="region of interest" description="Disordered" evidence="11">
    <location>
        <begin position="115"/>
        <end position="183"/>
    </location>
</feature>
<dbReference type="GO" id="GO:0031204">
    <property type="term" value="P:post-translational protein targeting to membrane, translocation"/>
    <property type="evidence" value="ECO:0007669"/>
    <property type="project" value="TreeGrafter"/>
</dbReference>
<dbReference type="InterPro" id="IPR004728">
    <property type="entry name" value="Sec62"/>
</dbReference>
<evidence type="ECO:0000256" key="3">
    <source>
        <dbReference type="ARBA" id="ARBA00021257"/>
    </source>
</evidence>